<dbReference type="PROSITE" id="PS51186">
    <property type="entry name" value="GNAT"/>
    <property type="match status" value="1"/>
</dbReference>
<dbReference type="AlphaFoldDB" id="A0A0F9HQK5"/>
<feature type="domain" description="N-acetyltransferase" evidence="1">
    <location>
        <begin position="7"/>
        <end position="146"/>
    </location>
</feature>
<protein>
    <recommendedName>
        <fullName evidence="1">N-acetyltransferase domain-containing protein</fullName>
    </recommendedName>
</protein>
<dbReference type="InterPro" id="IPR000182">
    <property type="entry name" value="GNAT_dom"/>
</dbReference>
<dbReference type="GO" id="GO:0016747">
    <property type="term" value="F:acyltransferase activity, transferring groups other than amino-acyl groups"/>
    <property type="evidence" value="ECO:0007669"/>
    <property type="project" value="InterPro"/>
</dbReference>
<dbReference type="Pfam" id="PF13673">
    <property type="entry name" value="Acetyltransf_10"/>
    <property type="match status" value="1"/>
</dbReference>
<sequence>MDNELLIKIVENKKEYLKCIDIRKKVFIEEQQIPKLLESDELENTTIHFLVYIGRKAVATGRFRVKDPFLKFERIAVLKEFRKMHLGSKLLKYMQKVGYEKYERYLQIAHVQKSAVDFYKKNDFKLIGESFKEANIDHYLMIHIIEDRKYIKNLICFNDPKCDKNIQGYLSLYLK</sequence>
<dbReference type="CDD" id="cd04301">
    <property type="entry name" value="NAT_SF"/>
    <property type="match status" value="1"/>
</dbReference>
<dbReference type="EMBL" id="LAZR01014408">
    <property type="protein sequence ID" value="KKM17631.1"/>
    <property type="molecule type" value="Genomic_DNA"/>
</dbReference>
<name>A0A0F9HQK5_9ZZZZ</name>
<reference evidence="2" key="1">
    <citation type="journal article" date="2015" name="Nature">
        <title>Complex archaea that bridge the gap between prokaryotes and eukaryotes.</title>
        <authorList>
            <person name="Spang A."/>
            <person name="Saw J.H."/>
            <person name="Jorgensen S.L."/>
            <person name="Zaremba-Niedzwiedzka K."/>
            <person name="Martijn J."/>
            <person name="Lind A.E."/>
            <person name="van Eijk R."/>
            <person name="Schleper C."/>
            <person name="Guy L."/>
            <person name="Ettema T.J."/>
        </authorList>
    </citation>
    <scope>NUCLEOTIDE SEQUENCE</scope>
</reference>
<dbReference type="SUPFAM" id="SSF55729">
    <property type="entry name" value="Acyl-CoA N-acyltransferases (Nat)"/>
    <property type="match status" value="1"/>
</dbReference>
<dbReference type="Gene3D" id="3.40.630.30">
    <property type="match status" value="1"/>
</dbReference>
<accession>A0A0F9HQK5</accession>
<comment type="caution">
    <text evidence="2">The sequence shown here is derived from an EMBL/GenBank/DDBJ whole genome shotgun (WGS) entry which is preliminary data.</text>
</comment>
<organism evidence="2">
    <name type="scientific">marine sediment metagenome</name>
    <dbReference type="NCBI Taxonomy" id="412755"/>
    <lineage>
        <taxon>unclassified sequences</taxon>
        <taxon>metagenomes</taxon>
        <taxon>ecological metagenomes</taxon>
    </lineage>
</organism>
<dbReference type="InterPro" id="IPR016181">
    <property type="entry name" value="Acyl_CoA_acyltransferase"/>
</dbReference>
<gene>
    <name evidence="2" type="ORF">LCGC14_1673850</name>
</gene>
<evidence type="ECO:0000259" key="1">
    <source>
        <dbReference type="PROSITE" id="PS51186"/>
    </source>
</evidence>
<proteinExistence type="predicted"/>
<evidence type="ECO:0000313" key="2">
    <source>
        <dbReference type="EMBL" id="KKM17631.1"/>
    </source>
</evidence>